<evidence type="ECO:0000313" key="3">
    <source>
        <dbReference type="Proteomes" id="UP000183385"/>
    </source>
</evidence>
<dbReference type="InterPro" id="IPR007684">
    <property type="entry name" value="Znf_Ogr/Delta"/>
</dbReference>
<dbReference type="EMBL" id="FOLS01000010">
    <property type="protein sequence ID" value="SFC76483.1"/>
    <property type="molecule type" value="Genomic_DNA"/>
</dbReference>
<evidence type="ECO:0000259" key="1">
    <source>
        <dbReference type="Pfam" id="PF04606"/>
    </source>
</evidence>
<accession>A0AAQ1HM87</accession>
<evidence type="ECO:0000313" key="2">
    <source>
        <dbReference type="EMBL" id="SFC76483.1"/>
    </source>
</evidence>
<dbReference type="Proteomes" id="UP000183385">
    <property type="component" value="Unassembled WGS sequence"/>
</dbReference>
<keyword evidence="3" id="KW-1185">Reference proteome</keyword>
<organism evidence="2 3">
    <name type="scientific">Pseudomonas citronellolis</name>
    <dbReference type="NCBI Taxonomy" id="53408"/>
    <lineage>
        <taxon>Bacteria</taxon>
        <taxon>Pseudomonadati</taxon>
        <taxon>Pseudomonadota</taxon>
        <taxon>Gammaproteobacteria</taxon>
        <taxon>Pseudomonadales</taxon>
        <taxon>Pseudomonadaceae</taxon>
        <taxon>Pseudomonas</taxon>
    </lineage>
</organism>
<protein>
    <submittedName>
        <fullName evidence="2">Ogr/Delta-like zinc finger</fullName>
    </submittedName>
</protein>
<reference evidence="2 3" key="1">
    <citation type="submission" date="2016-10" db="EMBL/GenBank/DDBJ databases">
        <authorList>
            <person name="Varghese N."/>
            <person name="Submissions S."/>
        </authorList>
    </citation>
    <scope>NUCLEOTIDE SEQUENCE [LARGE SCALE GENOMIC DNA]</scope>
    <source>
        <strain evidence="2 3">LMG 18378</strain>
    </source>
</reference>
<comment type="caution">
    <text evidence="2">The sequence shown here is derived from an EMBL/GenBank/DDBJ whole genome shotgun (WGS) entry which is preliminary data.</text>
</comment>
<sequence length="101" mass="11101">MSSGGYKCLCPACGHPMRIRSSEVQSPSVKAMYAQCTYLPCSASFSGSLSWDFEISPSGIDRPRVQLPVAPSVERMRAMRDNRLKTDQLDLLDTLPMEATA</sequence>
<name>A0AAQ1HM87_9PSED</name>
<gene>
    <name evidence="2" type="ORF">SAMN05216577_11085</name>
</gene>
<dbReference type="Pfam" id="PF04606">
    <property type="entry name" value="Ogr_Delta"/>
    <property type="match status" value="1"/>
</dbReference>
<proteinExistence type="predicted"/>
<feature type="domain" description="Zinc finger Ogr/Delta-type" evidence="1">
    <location>
        <begin position="10"/>
        <end position="50"/>
    </location>
</feature>
<dbReference type="AlphaFoldDB" id="A0AAQ1HM87"/>
<dbReference type="RefSeq" id="WP_074980232.1">
    <property type="nucleotide sequence ID" value="NZ_FOLS01000010.1"/>
</dbReference>